<protein>
    <submittedName>
        <fullName evidence="2">Uncharacterized protein</fullName>
    </submittedName>
</protein>
<name>A0ABN8Z7C9_RANTA</name>
<feature type="region of interest" description="Disordered" evidence="1">
    <location>
        <begin position="21"/>
        <end position="102"/>
    </location>
</feature>
<sequence length="102" mass="10759">MLRHHLKRIKQSYFILLDTMFTKGGGSGKYKKRGGPKGPGAGRTPLGGPQGLPPRDVSGAQMPEGSSIFVEGHLPRGLKSPVSPGLLRMLSQGPSSHANPTC</sequence>
<evidence type="ECO:0000313" key="3">
    <source>
        <dbReference type="Proteomes" id="UP001176941"/>
    </source>
</evidence>
<gene>
    <name evidence="2" type="ORF">MRATA1EN1_LOCUS17963</name>
</gene>
<accession>A0ABN8Z7C9</accession>
<keyword evidence="3" id="KW-1185">Reference proteome</keyword>
<reference evidence="2" key="1">
    <citation type="submission" date="2023-04" db="EMBL/GenBank/DDBJ databases">
        <authorList>
            <consortium name="ELIXIR-Norway"/>
        </authorList>
    </citation>
    <scope>NUCLEOTIDE SEQUENCE [LARGE SCALE GENOMIC DNA]</scope>
</reference>
<dbReference type="Proteomes" id="UP001176941">
    <property type="component" value="Chromosome 28"/>
</dbReference>
<feature type="compositionally biased region" description="Polar residues" evidence="1">
    <location>
        <begin position="92"/>
        <end position="102"/>
    </location>
</feature>
<proteinExistence type="predicted"/>
<evidence type="ECO:0000256" key="1">
    <source>
        <dbReference type="SAM" id="MobiDB-lite"/>
    </source>
</evidence>
<dbReference type="EMBL" id="OX459964">
    <property type="protein sequence ID" value="CAI9169001.1"/>
    <property type="molecule type" value="Genomic_DNA"/>
</dbReference>
<organism evidence="2 3">
    <name type="scientific">Rangifer tarandus platyrhynchus</name>
    <name type="common">Svalbard reindeer</name>
    <dbReference type="NCBI Taxonomy" id="3082113"/>
    <lineage>
        <taxon>Eukaryota</taxon>
        <taxon>Metazoa</taxon>
        <taxon>Chordata</taxon>
        <taxon>Craniata</taxon>
        <taxon>Vertebrata</taxon>
        <taxon>Euteleostomi</taxon>
        <taxon>Mammalia</taxon>
        <taxon>Eutheria</taxon>
        <taxon>Laurasiatheria</taxon>
        <taxon>Artiodactyla</taxon>
        <taxon>Ruminantia</taxon>
        <taxon>Pecora</taxon>
        <taxon>Cervidae</taxon>
        <taxon>Odocoileinae</taxon>
        <taxon>Rangifer</taxon>
    </lineage>
</organism>
<evidence type="ECO:0000313" key="2">
    <source>
        <dbReference type="EMBL" id="CAI9169001.1"/>
    </source>
</evidence>